<organism evidence="3 4">
    <name type="scientific">Phialocephala subalpina</name>
    <dbReference type="NCBI Taxonomy" id="576137"/>
    <lineage>
        <taxon>Eukaryota</taxon>
        <taxon>Fungi</taxon>
        <taxon>Dikarya</taxon>
        <taxon>Ascomycota</taxon>
        <taxon>Pezizomycotina</taxon>
        <taxon>Leotiomycetes</taxon>
        <taxon>Helotiales</taxon>
        <taxon>Mollisiaceae</taxon>
        <taxon>Phialocephala</taxon>
        <taxon>Phialocephala fortinii species complex</taxon>
    </lineage>
</organism>
<keyword evidence="4" id="KW-1185">Reference proteome</keyword>
<dbReference type="Gene3D" id="1.10.510.10">
    <property type="entry name" value="Transferase(Phosphotransferase) domain 1"/>
    <property type="match status" value="1"/>
</dbReference>
<dbReference type="Proteomes" id="UP000184330">
    <property type="component" value="Unassembled WGS sequence"/>
</dbReference>
<reference evidence="3 4" key="1">
    <citation type="submission" date="2016-03" db="EMBL/GenBank/DDBJ databases">
        <authorList>
            <person name="Ploux O."/>
        </authorList>
    </citation>
    <scope>NUCLEOTIDE SEQUENCE [LARGE SCALE GENOMIC DNA]</scope>
    <source>
        <strain evidence="3 4">UAMH 11012</strain>
    </source>
</reference>
<evidence type="ECO:0000313" key="3">
    <source>
        <dbReference type="EMBL" id="CZR52095.1"/>
    </source>
</evidence>
<feature type="domain" description="Protein kinase" evidence="2">
    <location>
        <begin position="25"/>
        <end position="281"/>
    </location>
</feature>
<protein>
    <recommendedName>
        <fullName evidence="2">Protein kinase domain-containing protein</fullName>
    </recommendedName>
</protein>
<dbReference type="AlphaFoldDB" id="A0A1L7WH78"/>
<dbReference type="OrthoDB" id="4062651at2759"/>
<dbReference type="GO" id="GO:0004672">
    <property type="term" value="F:protein kinase activity"/>
    <property type="evidence" value="ECO:0007669"/>
    <property type="project" value="InterPro"/>
</dbReference>
<name>A0A1L7WH78_9HELO</name>
<dbReference type="PROSITE" id="PS50011">
    <property type="entry name" value="PROTEIN_KINASE_DOM"/>
    <property type="match status" value="1"/>
</dbReference>
<dbReference type="EMBL" id="FJOG01000002">
    <property type="protein sequence ID" value="CZR52095.1"/>
    <property type="molecule type" value="Genomic_DNA"/>
</dbReference>
<proteinExistence type="predicted"/>
<evidence type="ECO:0000313" key="4">
    <source>
        <dbReference type="Proteomes" id="UP000184330"/>
    </source>
</evidence>
<evidence type="ECO:0000256" key="1">
    <source>
        <dbReference type="SAM" id="MobiDB-lite"/>
    </source>
</evidence>
<dbReference type="InterPro" id="IPR011009">
    <property type="entry name" value="Kinase-like_dom_sf"/>
</dbReference>
<accession>A0A1L7WH78</accession>
<dbReference type="GO" id="GO:0005524">
    <property type="term" value="F:ATP binding"/>
    <property type="evidence" value="ECO:0007669"/>
    <property type="project" value="InterPro"/>
</dbReference>
<dbReference type="SUPFAM" id="SSF56112">
    <property type="entry name" value="Protein kinase-like (PK-like)"/>
    <property type="match status" value="1"/>
</dbReference>
<gene>
    <name evidence="3" type="ORF">PAC_01972</name>
</gene>
<evidence type="ECO:0000259" key="2">
    <source>
        <dbReference type="PROSITE" id="PS50011"/>
    </source>
</evidence>
<dbReference type="InterPro" id="IPR000719">
    <property type="entry name" value="Prot_kinase_dom"/>
</dbReference>
<sequence>MDSILPSIYWPFSSETLSLMDPQSSLPLRKVKPFYFGRVQDCTSTLSAATGPPKVRRLLRIDFKNPKDDYTFVQELRSNQGTLVCHRKNRLHLAVIRESFSPTPLQMLEELAQVQHPNIADIFDVYIHDGKLCIVGEHLDVSLFDLEFKRLVPEEWEIATIIAEVIKAMTYLLDTLPTCELHIDSVRLSLQGDVKLACFLEQGSVFVQVGSTGPVGNPDAGLSTTSSSRGTFIDSLIRTTDRHMTRPSRPLNETPQISMESLKDGNNHRSLKTSIIAYLGS</sequence>
<feature type="region of interest" description="Disordered" evidence="1">
    <location>
        <begin position="242"/>
        <end position="266"/>
    </location>
</feature>